<dbReference type="OrthoDB" id="1728340at2759"/>
<evidence type="ECO:0000256" key="3">
    <source>
        <dbReference type="ARBA" id="ARBA00022692"/>
    </source>
</evidence>
<protein>
    <recommendedName>
        <fullName evidence="6">WAT1-related protein</fullName>
    </recommendedName>
</protein>
<dbReference type="InterPro" id="IPR000620">
    <property type="entry name" value="EamA_dom"/>
</dbReference>
<evidence type="ECO:0000256" key="4">
    <source>
        <dbReference type="ARBA" id="ARBA00022989"/>
    </source>
</evidence>
<keyword evidence="5 6" id="KW-0472">Membrane</keyword>
<keyword evidence="3 6" id="KW-0812">Transmembrane</keyword>
<evidence type="ECO:0000256" key="1">
    <source>
        <dbReference type="ARBA" id="ARBA00004141"/>
    </source>
</evidence>
<gene>
    <name evidence="8" type="ORF">POPTR_005G192100</name>
</gene>
<name>A0A2K2AIZ7_POPTR</name>
<feature type="transmembrane region" description="Helical" evidence="6">
    <location>
        <begin position="139"/>
        <end position="159"/>
    </location>
</feature>
<feature type="transmembrane region" description="Helical" evidence="6">
    <location>
        <begin position="314"/>
        <end position="331"/>
    </location>
</feature>
<dbReference type="SMR" id="A0A2K2AIZ7"/>
<dbReference type="InParanoid" id="A0A2K2AIZ7"/>
<dbReference type="OMA" id="METIKFH"/>
<dbReference type="GO" id="GO:0005886">
    <property type="term" value="C:plasma membrane"/>
    <property type="evidence" value="ECO:0000318"/>
    <property type="project" value="GO_Central"/>
</dbReference>
<evidence type="ECO:0000313" key="8">
    <source>
        <dbReference type="EMBL" id="PNT37500.1"/>
    </source>
</evidence>
<evidence type="ECO:0000256" key="6">
    <source>
        <dbReference type="RuleBase" id="RU363077"/>
    </source>
</evidence>
<feature type="domain" description="EamA" evidence="7">
    <location>
        <begin position="193"/>
        <end position="331"/>
    </location>
</feature>
<dbReference type="EMBL" id="CM009294">
    <property type="protein sequence ID" value="PNT37500.1"/>
    <property type="molecule type" value="Genomic_DNA"/>
</dbReference>
<feature type="transmembrane region" description="Helical" evidence="6">
    <location>
        <begin position="255"/>
        <end position="276"/>
    </location>
</feature>
<dbReference type="Gramene" id="Potri.005G192100.1.v4.1">
    <property type="protein sequence ID" value="Potri.005G192100.1.v4.1"/>
    <property type="gene ID" value="Potri.005G192100.v4.1"/>
</dbReference>
<keyword evidence="9" id="KW-1185">Reference proteome</keyword>
<organism evidence="8 9">
    <name type="scientific">Populus trichocarpa</name>
    <name type="common">Western balsam poplar</name>
    <name type="synonym">Populus balsamifera subsp. trichocarpa</name>
    <dbReference type="NCBI Taxonomy" id="3694"/>
    <lineage>
        <taxon>Eukaryota</taxon>
        <taxon>Viridiplantae</taxon>
        <taxon>Streptophyta</taxon>
        <taxon>Embryophyta</taxon>
        <taxon>Tracheophyta</taxon>
        <taxon>Spermatophyta</taxon>
        <taxon>Magnoliopsida</taxon>
        <taxon>eudicotyledons</taxon>
        <taxon>Gunneridae</taxon>
        <taxon>Pentapetalae</taxon>
        <taxon>rosids</taxon>
        <taxon>fabids</taxon>
        <taxon>Malpighiales</taxon>
        <taxon>Salicaceae</taxon>
        <taxon>Saliceae</taxon>
        <taxon>Populus</taxon>
    </lineage>
</organism>
<dbReference type="PANTHER" id="PTHR31218">
    <property type="entry name" value="WAT1-RELATED PROTEIN"/>
    <property type="match status" value="1"/>
</dbReference>
<feature type="transmembrane region" description="Helical" evidence="6">
    <location>
        <begin position="288"/>
        <end position="308"/>
    </location>
</feature>
<dbReference type="GO" id="GO:0022857">
    <property type="term" value="F:transmembrane transporter activity"/>
    <property type="evidence" value="ECO:0007669"/>
    <property type="project" value="InterPro"/>
</dbReference>
<feature type="transmembrane region" description="Helical" evidence="6">
    <location>
        <begin position="106"/>
        <end position="127"/>
    </location>
</feature>
<sequence length="364" mass="40260">MKGLFGCLDAMENHKPYIAMVLVQFVYAGMALFSKAAIARGMNSFVFVVYRQAFASVSLLPFAFFLERKEAAPLSYGLLFKIFLVSLCGVTLSLNLYYIAINYTTATLAAATTNAIPAITFAMAALLRMESISIKHVHGIAKVLGSVIGVSGVLVIAFVKGPPIKFMNWHPANDHGQIQDSSKTCCSREEWIKGTLLMISANTLWSLWLVLQGPIIKQYPAKLRLTTLQCMFSCIQSAFWAIAVERNPSSWKLGWDVNLLSVAYCGIVVTGITYWLQIWTIEKKGPVFTSMFTPFALIITAIFSAFLWKETFNWGSVGGDVLLVGGLYGVLWGKKKEDGRNVTTNGQNTTETKEKITLECITYD</sequence>
<evidence type="ECO:0000313" key="9">
    <source>
        <dbReference type="Proteomes" id="UP000006729"/>
    </source>
</evidence>
<evidence type="ECO:0000256" key="5">
    <source>
        <dbReference type="ARBA" id="ARBA00023136"/>
    </source>
</evidence>
<reference evidence="8 9" key="1">
    <citation type="journal article" date="2006" name="Science">
        <title>The genome of black cottonwood, Populus trichocarpa (Torr. &amp; Gray).</title>
        <authorList>
            <person name="Tuskan G.A."/>
            <person name="Difazio S."/>
            <person name="Jansson S."/>
            <person name="Bohlmann J."/>
            <person name="Grigoriev I."/>
            <person name="Hellsten U."/>
            <person name="Putnam N."/>
            <person name="Ralph S."/>
            <person name="Rombauts S."/>
            <person name="Salamov A."/>
            <person name="Schein J."/>
            <person name="Sterck L."/>
            <person name="Aerts A."/>
            <person name="Bhalerao R.R."/>
            <person name="Bhalerao R.P."/>
            <person name="Blaudez D."/>
            <person name="Boerjan W."/>
            <person name="Brun A."/>
            <person name="Brunner A."/>
            <person name="Busov V."/>
            <person name="Campbell M."/>
            <person name="Carlson J."/>
            <person name="Chalot M."/>
            <person name="Chapman J."/>
            <person name="Chen G.L."/>
            <person name="Cooper D."/>
            <person name="Coutinho P.M."/>
            <person name="Couturier J."/>
            <person name="Covert S."/>
            <person name="Cronk Q."/>
            <person name="Cunningham R."/>
            <person name="Davis J."/>
            <person name="Degroeve S."/>
            <person name="Dejardin A."/>
            <person name="Depamphilis C."/>
            <person name="Detter J."/>
            <person name="Dirks B."/>
            <person name="Dubchak I."/>
            <person name="Duplessis S."/>
            <person name="Ehlting J."/>
            <person name="Ellis B."/>
            <person name="Gendler K."/>
            <person name="Goodstein D."/>
            <person name="Gribskov M."/>
            <person name="Grimwood J."/>
            <person name="Groover A."/>
            <person name="Gunter L."/>
            <person name="Hamberger B."/>
            <person name="Heinze B."/>
            <person name="Helariutta Y."/>
            <person name="Henrissat B."/>
            <person name="Holligan D."/>
            <person name="Holt R."/>
            <person name="Huang W."/>
            <person name="Islam-Faridi N."/>
            <person name="Jones S."/>
            <person name="Jones-Rhoades M."/>
            <person name="Jorgensen R."/>
            <person name="Joshi C."/>
            <person name="Kangasjarvi J."/>
            <person name="Karlsson J."/>
            <person name="Kelleher C."/>
            <person name="Kirkpatrick R."/>
            <person name="Kirst M."/>
            <person name="Kohler A."/>
            <person name="Kalluri U."/>
            <person name="Larimer F."/>
            <person name="Leebens-Mack J."/>
            <person name="Leple J.C."/>
            <person name="Locascio P."/>
            <person name="Lou Y."/>
            <person name="Lucas S."/>
            <person name="Martin F."/>
            <person name="Montanini B."/>
            <person name="Napoli C."/>
            <person name="Nelson D.R."/>
            <person name="Nelson C."/>
            <person name="Nieminen K."/>
            <person name="Nilsson O."/>
            <person name="Pereda V."/>
            <person name="Peter G."/>
            <person name="Philippe R."/>
            <person name="Pilate G."/>
            <person name="Poliakov A."/>
            <person name="Razumovskaya J."/>
            <person name="Richardson P."/>
            <person name="Rinaldi C."/>
            <person name="Ritland K."/>
            <person name="Rouze P."/>
            <person name="Ryaboy D."/>
            <person name="Schmutz J."/>
            <person name="Schrader J."/>
            <person name="Segerman B."/>
            <person name="Shin H."/>
            <person name="Siddiqui A."/>
            <person name="Sterky F."/>
            <person name="Terry A."/>
            <person name="Tsai C.J."/>
            <person name="Uberbacher E."/>
            <person name="Unneberg P."/>
            <person name="Vahala J."/>
            <person name="Wall K."/>
            <person name="Wessler S."/>
            <person name="Yang G."/>
            <person name="Yin T."/>
            <person name="Douglas C."/>
            <person name="Marra M."/>
            <person name="Sandberg G."/>
            <person name="Van de Peer Y."/>
            <person name="Rokhsar D."/>
        </authorList>
    </citation>
    <scope>NUCLEOTIDE SEQUENCE [LARGE SCALE GENOMIC DNA]</scope>
    <source>
        <strain evidence="9">cv. Nisqually</strain>
    </source>
</reference>
<feature type="transmembrane region" description="Helical" evidence="6">
    <location>
        <begin position="223"/>
        <end position="243"/>
    </location>
</feature>
<feature type="transmembrane region" description="Helical" evidence="6">
    <location>
        <begin position="17"/>
        <end position="38"/>
    </location>
</feature>
<accession>A0A2K2AIZ7</accession>
<dbReference type="Proteomes" id="UP000006729">
    <property type="component" value="Chromosome 5"/>
</dbReference>
<comment type="similarity">
    <text evidence="2 6">Belongs to the drug/metabolite transporter (DMT) superfamily. Plant drug/metabolite exporter (P-DME) (TC 2.A.7.4) family.</text>
</comment>
<dbReference type="SUPFAM" id="SSF103481">
    <property type="entry name" value="Multidrug resistance efflux transporter EmrE"/>
    <property type="match status" value="2"/>
</dbReference>
<dbReference type="InterPro" id="IPR030184">
    <property type="entry name" value="WAT1-related"/>
</dbReference>
<feature type="transmembrane region" description="Helical" evidence="6">
    <location>
        <begin position="44"/>
        <end position="66"/>
    </location>
</feature>
<keyword evidence="4 6" id="KW-1133">Transmembrane helix</keyword>
<comment type="subcellular location">
    <subcellularLocation>
        <location evidence="1 6">Membrane</location>
        <topology evidence="1 6">Multi-pass membrane protein</topology>
    </subcellularLocation>
</comment>
<proteinExistence type="inferred from homology"/>
<evidence type="ECO:0000259" key="7">
    <source>
        <dbReference type="Pfam" id="PF00892"/>
    </source>
</evidence>
<evidence type="ECO:0000256" key="2">
    <source>
        <dbReference type="ARBA" id="ARBA00007635"/>
    </source>
</evidence>
<feature type="domain" description="EamA" evidence="7">
    <location>
        <begin position="17"/>
        <end position="151"/>
    </location>
</feature>
<dbReference type="AlphaFoldDB" id="A0A2K2AIZ7"/>
<dbReference type="Pfam" id="PF00892">
    <property type="entry name" value="EamA"/>
    <property type="match status" value="2"/>
</dbReference>
<dbReference type="InterPro" id="IPR037185">
    <property type="entry name" value="EmrE-like"/>
</dbReference>
<feature type="transmembrane region" description="Helical" evidence="6">
    <location>
        <begin position="78"/>
        <end position="100"/>
    </location>
</feature>